<dbReference type="AlphaFoldDB" id="A0A9N7YFL5"/>
<comment type="caution">
    <text evidence="1">The sequence shown here is derived from an EMBL/GenBank/DDBJ whole genome shotgun (WGS) entry which is preliminary data.</text>
</comment>
<accession>A0A9N7YFL5</accession>
<dbReference type="EMBL" id="CADEAL010001162">
    <property type="protein sequence ID" value="CAB1429705.1"/>
    <property type="molecule type" value="Genomic_DNA"/>
</dbReference>
<proteinExistence type="predicted"/>
<keyword evidence="2" id="KW-1185">Reference proteome</keyword>
<evidence type="ECO:0000313" key="2">
    <source>
        <dbReference type="Proteomes" id="UP001153269"/>
    </source>
</evidence>
<reference evidence="1" key="1">
    <citation type="submission" date="2020-03" db="EMBL/GenBank/DDBJ databases">
        <authorList>
            <person name="Weist P."/>
        </authorList>
    </citation>
    <scope>NUCLEOTIDE SEQUENCE</scope>
</reference>
<protein>
    <submittedName>
        <fullName evidence="1">Uncharacterized protein</fullName>
    </submittedName>
</protein>
<dbReference type="Proteomes" id="UP001153269">
    <property type="component" value="Unassembled WGS sequence"/>
</dbReference>
<evidence type="ECO:0000313" key="1">
    <source>
        <dbReference type="EMBL" id="CAB1429705.1"/>
    </source>
</evidence>
<name>A0A9N7YFL5_PLEPL</name>
<organism evidence="1 2">
    <name type="scientific">Pleuronectes platessa</name>
    <name type="common">European plaice</name>
    <dbReference type="NCBI Taxonomy" id="8262"/>
    <lineage>
        <taxon>Eukaryota</taxon>
        <taxon>Metazoa</taxon>
        <taxon>Chordata</taxon>
        <taxon>Craniata</taxon>
        <taxon>Vertebrata</taxon>
        <taxon>Euteleostomi</taxon>
        <taxon>Actinopterygii</taxon>
        <taxon>Neopterygii</taxon>
        <taxon>Teleostei</taxon>
        <taxon>Neoteleostei</taxon>
        <taxon>Acanthomorphata</taxon>
        <taxon>Carangaria</taxon>
        <taxon>Pleuronectiformes</taxon>
        <taxon>Pleuronectoidei</taxon>
        <taxon>Pleuronectidae</taxon>
        <taxon>Pleuronectes</taxon>
    </lineage>
</organism>
<gene>
    <name evidence="1" type="ORF">PLEPLA_LOCUS17685</name>
</gene>
<sequence>MELRESLSHLRRWMSSLALVDVEPGSTTAPARFSICANVREKDRSQEFTTGEVEERNVCSGAASHRTLLPQRRLDGFSTNVLTCRWDQCRLWGFKPDSTGGGGGGGG</sequence>